<dbReference type="EMBL" id="CM046116">
    <property type="protein sequence ID" value="KAI8421726.1"/>
    <property type="molecule type" value="Genomic_DNA"/>
</dbReference>
<keyword evidence="2" id="KW-1185">Reference proteome</keyword>
<sequence length="116" mass="13096">MFNKPDPERIRLVGPDRACAEWVLRNGGKVVWVSGETLADYNMLPSDDHKVPNWQDSLTHVQISKCPDVSDTGLKDLTALHKLETLVLFDLTNVNNMDDCKQYLSSQLPKCKIQGK</sequence>
<organism evidence="1 2">
    <name type="scientific">Choristoneura fumiferana</name>
    <name type="common">Spruce budworm moth</name>
    <name type="synonym">Archips fumiferana</name>
    <dbReference type="NCBI Taxonomy" id="7141"/>
    <lineage>
        <taxon>Eukaryota</taxon>
        <taxon>Metazoa</taxon>
        <taxon>Ecdysozoa</taxon>
        <taxon>Arthropoda</taxon>
        <taxon>Hexapoda</taxon>
        <taxon>Insecta</taxon>
        <taxon>Pterygota</taxon>
        <taxon>Neoptera</taxon>
        <taxon>Endopterygota</taxon>
        <taxon>Lepidoptera</taxon>
        <taxon>Glossata</taxon>
        <taxon>Ditrysia</taxon>
        <taxon>Tortricoidea</taxon>
        <taxon>Tortricidae</taxon>
        <taxon>Tortricinae</taxon>
        <taxon>Choristoneura</taxon>
    </lineage>
</organism>
<dbReference type="Proteomes" id="UP001064048">
    <property type="component" value="Chromosome 16"/>
</dbReference>
<evidence type="ECO:0000313" key="2">
    <source>
        <dbReference type="Proteomes" id="UP001064048"/>
    </source>
</evidence>
<proteinExistence type="predicted"/>
<name>A0ACC0JCD6_CHOFU</name>
<gene>
    <name evidence="1" type="ORF">MSG28_009701</name>
</gene>
<protein>
    <submittedName>
        <fullName evidence="1">Uncharacterized protein</fullName>
    </submittedName>
</protein>
<reference evidence="1 2" key="1">
    <citation type="journal article" date="2022" name="Genome Biol. Evol.">
        <title>The Spruce Budworm Genome: Reconstructing the Evolutionary History of Antifreeze Proteins.</title>
        <authorList>
            <person name="Beliveau C."/>
            <person name="Gagne P."/>
            <person name="Picq S."/>
            <person name="Vernygora O."/>
            <person name="Keeling C.I."/>
            <person name="Pinkney K."/>
            <person name="Doucet D."/>
            <person name="Wen F."/>
            <person name="Johnston J.S."/>
            <person name="Maaroufi H."/>
            <person name="Boyle B."/>
            <person name="Laroche J."/>
            <person name="Dewar K."/>
            <person name="Juretic N."/>
            <person name="Blackburn G."/>
            <person name="Nisole A."/>
            <person name="Brunet B."/>
            <person name="Brandao M."/>
            <person name="Lumley L."/>
            <person name="Duan J."/>
            <person name="Quan G."/>
            <person name="Lucarotti C.J."/>
            <person name="Roe A.D."/>
            <person name="Sperling F.A.H."/>
            <person name="Levesque R.C."/>
            <person name="Cusson M."/>
        </authorList>
    </citation>
    <scope>NUCLEOTIDE SEQUENCE [LARGE SCALE GENOMIC DNA]</scope>
    <source>
        <strain evidence="1">Glfc:IPQL:Cfum</strain>
    </source>
</reference>
<comment type="caution">
    <text evidence="1">The sequence shown here is derived from an EMBL/GenBank/DDBJ whole genome shotgun (WGS) entry which is preliminary data.</text>
</comment>
<accession>A0ACC0JCD6</accession>
<evidence type="ECO:0000313" key="1">
    <source>
        <dbReference type="EMBL" id="KAI8421726.1"/>
    </source>
</evidence>